<dbReference type="CDD" id="cd07812">
    <property type="entry name" value="SRPBCC"/>
    <property type="match status" value="1"/>
</dbReference>
<dbReference type="EMBL" id="CP060713">
    <property type="protein sequence ID" value="QNN53453.1"/>
    <property type="molecule type" value="Genomic_DNA"/>
</dbReference>
<proteinExistence type="predicted"/>
<dbReference type="Gene3D" id="3.30.530.20">
    <property type="match status" value="1"/>
</dbReference>
<dbReference type="SUPFAM" id="SSF55961">
    <property type="entry name" value="Bet v1-like"/>
    <property type="match status" value="1"/>
</dbReference>
<evidence type="ECO:0000313" key="2">
    <source>
        <dbReference type="Proteomes" id="UP000515947"/>
    </source>
</evidence>
<dbReference type="KEGG" id="nmes:H9L09_03110"/>
<sequence>MQTIAHIEAPVDRVFDFFVDPRKLADLNPVSAEIRELRMTEEGTGTYAAYRTKIAGVPFEIFDVYTDVVPNKHITEKSSSAMVGTWKYDFEPEGTGTKVTLEHRSRSIWGVPPLGYLGDLLTARLTESFMRGVKERIEASSN</sequence>
<reference evidence="1 2" key="1">
    <citation type="submission" date="2020-08" db="EMBL/GenBank/DDBJ databases">
        <title>Genome sequence of Nocardioides mesophilus KACC 16243T.</title>
        <authorList>
            <person name="Hyun D.-W."/>
            <person name="Bae J.-W."/>
        </authorList>
    </citation>
    <scope>NUCLEOTIDE SEQUENCE [LARGE SCALE GENOMIC DNA]</scope>
    <source>
        <strain evidence="1 2">KACC 16243</strain>
    </source>
</reference>
<dbReference type="InterPro" id="IPR019587">
    <property type="entry name" value="Polyketide_cyclase/dehydratase"/>
</dbReference>
<dbReference type="Pfam" id="PF10604">
    <property type="entry name" value="Polyketide_cyc2"/>
    <property type="match status" value="1"/>
</dbReference>
<dbReference type="AlphaFoldDB" id="A0A7G9RCX8"/>
<gene>
    <name evidence="1" type="ORF">H9L09_03110</name>
</gene>
<dbReference type="InterPro" id="IPR023393">
    <property type="entry name" value="START-like_dom_sf"/>
</dbReference>
<organism evidence="1 2">
    <name type="scientific">Nocardioides mesophilus</name>
    <dbReference type="NCBI Taxonomy" id="433659"/>
    <lineage>
        <taxon>Bacteria</taxon>
        <taxon>Bacillati</taxon>
        <taxon>Actinomycetota</taxon>
        <taxon>Actinomycetes</taxon>
        <taxon>Propionibacteriales</taxon>
        <taxon>Nocardioidaceae</taxon>
        <taxon>Nocardioides</taxon>
    </lineage>
</organism>
<dbReference type="Proteomes" id="UP000515947">
    <property type="component" value="Chromosome"/>
</dbReference>
<dbReference type="RefSeq" id="WP_187579295.1">
    <property type="nucleotide sequence ID" value="NZ_CP060713.1"/>
</dbReference>
<keyword evidence="2" id="KW-1185">Reference proteome</keyword>
<protein>
    <submittedName>
        <fullName evidence="1">SRPBCC family protein</fullName>
    </submittedName>
</protein>
<accession>A0A7G9RCX8</accession>
<name>A0A7G9RCX8_9ACTN</name>
<evidence type="ECO:0000313" key="1">
    <source>
        <dbReference type="EMBL" id="QNN53453.1"/>
    </source>
</evidence>